<evidence type="ECO:0000313" key="3">
    <source>
        <dbReference type="Proteomes" id="UP000623419"/>
    </source>
</evidence>
<reference evidence="3" key="1">
    <citation type="journal article" date="2019" name="Int. J. Syst. Evol. Microbiol.">
        <title>The Global Catalogue of Microorganisms (GCM) 10K type strain sequencing project: providing services to taxonomists for standard genome sequencing and annotation.</title>
        <authorList>
            <consortium name="The Broad Institute Genomics Platform"/>
            <consortium name="The Broad Institute Genome Sequencing Center for Infectious Disease"/>
            <person name="Wu L."/>
            <person name="Ma J."/>
        </authorList>
    </citation>
    <scope>NUCLEOTIDE SEQUENCE [LARGE SCALE GENOMIC DNA]</scope>
    <source>
        <strain evidence="3">CGMCC 1.15905</strain>
    </source>
</reference>
<accession>A0ABQ1HJZ4</accession>
<sequence>MKENAVARWTKYLFVAVLLLVVGYVLTVQVLRWVAYGEDEQDAVALMRQVPSPPTGESGFKYLAYAGKDAPDEALGAALDADVAAFAEYHERYAERLVDGSGIAMEPPATPGADSLPSLAPVPTPEFACDFSQEDCVTALRGHENAARAWLDAAAPRTRRVEQALASNHLANPYALNAAMPFPGYQQLSLPLNEIALQALEGDVPNARPRACFLLANARRHLRNDGFLIDKLVFASLAQGASDLLLRVHSLDPSAPLPDECGAAIAPVDINDFQVCNALRSEFAMMSEFSRQMDEANDGWRTPTRWVFTSHRLQDGWTATHLAPFCTTEGQAAIARGEVPAFRAGDYDSIDSWAAPLSYSIASMGYPAYGDYQQRLLDHFHALRGNLEAIARIEAPAPGPKAAD</sequence>
<comment type="caution">
    <text evidence="2">The sequence shown here is derived from an EMBL/GenBank/DDBJ whole genome shotgun (WGS) entry which is preliminary data.</text>
</comment>
<evidence type="ECO:0000256" key="1">
    <source>
        <dbReference type="SAM" id="Phobius"/>
    </source>
</evidence>
<keyword evidence="1" id="KW-0812">Transmembrane</keyword>
<organism evidence="2 3">
    <name type="scientific">Arenimonas soli</name>
    <dbReference type="NCBI Taxonomy" id="2269504"/>
    <lineage>
        <taxon>Bacteria</taxon>
        <taxon>Pseudomonadati</taxon>
        <taxon>Pseudomonadota</taxon>
        <taxon>Gammaproteobacteria</taxon>
        <taxon>Lysobacterales</taxon>
        <taxon>Lysobacteraceae</taxon>
        <taxon>Arenimonas</taxon>
    </lineage>
</organism>
<gene>
    <name evidence="2" type="ORF">GCM10011521_18790</name>
</gene>
<name>A0ABQ1HJZ4_9GAMM</name>
<feature type="transmembrane region" description="Helical" evidence="1">
    <location>
        <begin position="12"/>
        <end position="35"/>
    </location>
</feature>
<keyword evidence="1" id="KW-1133">Transmembrane helix</keyword>
<keyword evidence="3" id="KW-1185">Reference proteome</keyword>
<dbReference type="EMBL" id="BMKC01000002">
    <property type="protein sequence ID" value="GGA80730.1"/>
    <property type="molecule type" value="Genomic_DNA"/>
</dbReference>
<proteinExistence type="predicted"/>
<protein>
    <submittedName>
        <fullName evidence="2">Uncharacterized protein</fullName>
    </submittedName>
</protein>
<keyword evidence="1" id="KW-0472">Membrane</keyword>
<dbReference type="Proteomes" id="UP000623419">
    <property type="component" value="Unassembled WGS sequence"/>
</dbReference>
<evidence type="ECO:0000313" key="2">
    <source>
        <dbReference type="EMBL" id="GGA80730.1"/>
    </source>
</evidence>